<evidence type="ECO:0000313" key="3">
    <source>
        <dbReference type="EMBL" id="NMQ04312.1"/>
    </source>
</evidence>
<dbReference type="Proteomes" id="UP000886469">
    <property type="component" value="Unassembled WGS sequence"/>
</dbReference>
<comment type="similarity">
    <text evidence="1 2">Belongs to the phD/YefM antitoxin family.</text>
</comment>
<gene>
    <name evidence="3" type="ORF">E4Q08_03060</name>
</gene>
<dbReference type="EMBL" id="SPMX01000006">
    <property type="protein sequence ID" value="NMQ04312.1"/>
    <property type="molecule type" value="Genomic_DNA"/>
</dbReference>
<dbReference type="Pfam" id="PF02604">
    <property type="entry name" value="PhdYeFM_antitox"/>
    <property type="match status" value="1"/>
</dbReference>
<dbReference type="InterPro" id="IPR006442">
    <property type="entry name" value="Antitoxin_Phd/YefM"/>
</dbReference>
<dbReference type="SUPFAM" id="SSF143120">
    <property type="entry name" value="YefM-like"/>
    <property type="match status" value="1"/>
</dbReference>
<accession>A0ABX1T3T5</accession>
<protein>
    <recommendedName>
        <fullName evidence="2">Antitoxin</fullName>
    </recommendedName>
</protein>
<evidence type="ECO:0000256" key="1">
    <source>
        <dbReference type="ARBA" id="ARBA00009981"/>
    </source>
</evidence>
<name>A0ABX1T3T5_9PROT</name>
<dbReference type="Gene3D" id="3.40.1620.10">
    <property type="entry name" value="YefM-like domain"/>
    <property type="match status" value="1"/>
</dbReference>
<comment type="function">
    <text evidence="2">Antitoxin component of a type II toxin-antitoxin (TA) system.</text>
</comment>
<reference evidence="3" key="1">
    <citation type="submission" date="2019-03" db="EMBL/GenBank/DDBJ databases">
        <title>Metabolic reconstructions from genomes of highly enriched 'Candidatus Accumulibacter' and 'Candidatus Competibacter' bioreactor populations.</title>
        <authorList>
            <person name="Annavajhala M.K."/>
            <person name="Welles L."/>
            <person name="Abbas B."/>
            <person name="Sorokin D."/>
            <person name="Park H."/>
            <person name="Van Loosdrecht M."/>
            <person name="Chandran K."/>
        </authorList>
    </citation>
    <scope>NUCLEOTIDE SEQUENCE</scope>
    <source>
        <strain evidence="3">SBR_L</strain>
    </source>
</reference>
<proteinExistence type="inferred from homology"/>
<dbReference type="InterPro" id="IPR036165">
    <property type="entry name" value="YefM-like_sf"/>
</dbReference>
<sequence>MRTVSLAEAKAHLSELLNTVEAGEEFVITRHGRAVARVSPAEKTKQPLPIKKLATLRKTTPAWTEPSAGIVRQLRDAE</sequence>
<organism evidence="3 4">
    <name type="scientific">Candidatus Accumulibacter contiguus</name>
    <dbReference type="NCBI Taxonomy" id="2954381"/>
    <lineage>
        <taxon>Bacteria</taxon>
        <taxon>Pseudomonadati</taxon>
        <taxon>Pseudomonadota</taxon>
        <taxon>Betaproteobacteria</taxon>
        <taxon>Candidatus Accumulibacter</taxon>
    </lineage>
</organism>
<dbReference type="InterPro" id="IPR051416">
    <property type="entry name" value="phD-YefM_TA_antitoxins"/>
</dbReference>
<keyword evidence="4" id="KW-1185">Reference proteome</keyword>
<comment type="caution">
    <text evidence="3">The sequence shown here is derived from an EMBL/GenBank/DDBJ whole genome shotgun (WGS) entry which is preliminary data.</text>
</comment>
<evidence type="ECO:0000313" key="4">
    <source>
        <dbReference type="Proteomes" id="UP000886469"/>
    </source>
</evidence>
<dbReference type="PANTHER" id="PTHR35377">
    <property type="entry name" value="ANTITOXIN VAPB49-RELATED-RELATED"/>
    <property type="match status" value="1"/>
</dbReference>
<evidence type="ECO:0000256" key="2">
    <source>
        <dbReference type="RuleBase" id="RU362080"/>
    </source>
</evidence>
<dbReference type="NCBIfam" id="TIGR01552">
    <property type="entry name" value="phd_fam"/>
    <property type="match status" value="1"/>
</dbReference>